<evidence type="ECO:0000256" key="4">
    <source>
        <dbReference type="ARBA" id="ARBA00012483"/>
    </source>
</evidence>
<evidence type="ECO:0000256" key="9">
    <source>
        <dbReference type="ARBA" id="ARBA00022771"/>
    </source>
</evidence>
<comment type="caution">
    <text evidence="18">The sequence shown here is derived from an EMBL/GenBank/DDBJ whole genome shotgun (WGS) entry which is preliminary data.</text>
</comment>
<dbReference type="CDD" id="cd16461">
    <property type="entry name" value="RING-H2_EL5-like"/>
    <property type="match status" value="1"/>
</dbReference>
<dbReference type="PANTHER" id="PTHR46279">
    <property type="entry name" value="RING/U-BOX SUPERFAMILY PROTEIN"/>
    <property type="match status" value="1"/>
</dbReference>
<dbReference type="InterPro" id="IPR001841">
    <property type="entry name" value="Znf_RING"/>
</dbReference>
<evidence type="ECO:0000256" key="6">
    <source>
        <dbReference type="ARBA" id="ARBA00022692"/>
    </source>
</evidence>
<evidence type="ECO:0000256" key="16">
    <source>
        <dbReference type="SAM" id="Phobius"/>
    </source>
</evidence>
<keyword evidence="11" id="KW-0862">Zinc</keyword>
<evidence type="ECO:0000313" key="18">
    <source>
        <dbReference type="EMBL" id="KAH0762267.1"/>
    </source>
</evidence>
<keyword evidence="19" id="KW-1185">Reference proteome</keyword>
<keyword evidence="12 16" id="KW-1133">Transmembrane helix</keyword>
<gene>
    <name evidence="18" type="ORF">KY290_018340</name>
</gene>
<keyword evidence="6 16" id="KW-0812">Transmembrane</keyword>
<comment type="pathway">
    <text evidence="3">Protein modification; protein ubiquitination.</text>
</comment>
<comment type="similarity">
    <text evidence="14">Belongs to the RING-type zinc finger family. ATL subfamily.</text>
</comment>
<dbReference type="SMART" id="SM00184">
    <property type="entry name" value="RING"/>
    <property type="match status" value="1"/>
</dbReference>
<comment type="catalytic activity">
    <reaction evidence="1">
        <text>S-ubiquitinyl-[E2 ubiquitin-conjugating enzyme]-L-cysteine + [acceptor protein]-L-lysine = [E2 ubiquitin-conjugating enzyme]-L-cysteine + N(6)-ubiquitinyl-[acceptor protein]-L-lysine.</text>
        <dbReference type="EC" id="2.3.2.27"/>
    </reaction>
</comment>
<evidence type="ECO:0000313" key="19">
    <source>
        <dbReference type="Proteomes" id="UP000826656"/>
    </source>
</evidence>
<evidence type="ECO:0000256" key="15">
    <source>
        <dbReference type="PROSITE-ProRule" id="PRU00175"/>
    </source>
</evidence>
<dbReference type="PROSITE" id="PS51257">
    <property type="entry name" value="PROKAR_LIPOPROTEIN"/>
    <property type="match status" value="1"/>
</dbReference>
<evidence type="ECO:0000256" key="12">
    <source>
        <dbReference type="ARBA" id="ARBA00022989"/>
    </source>
</evidence>
<dbReference type="PROSITE" id="PS50089">
    <property type="entry name" value="ZF_RING_2"/>
    <property type="match status" value="1"/>
</dbReference>
<keyword evidence="5" id="KW-0808">Transferase</keyword>
<accession>A0ABQ7VDY9</accession>
<feature type="domain" description="RING-type" evidence="17">
    <location>
        <begin position="321"/>
        <end position="363"/>
    </location>
</feature>
<keyword evidence="7" id="KW-0479">Metal-binding</keyword>
<feature type="transmembrane region" description="Helical" evidence="16">
    <location>
        <begin position="242"/>
        <end position="263"/>
    </location>
</feature>
<reference evidence="18 19" key="1">
    <citation type="journal article" date="2021" name="bioRxiv">
        <title>Chromosome-scale and haplotype-resolved genome assembly of a tetraploid potato cultivar.</title>
        <authorList>
            <person name="Sun H."/>
            <person name="Jiao W.-B."/>
            <person name="Krause K."/>
            <person name="Campoy J.A."/>
            <person name="Goel M."/>
            <person name="Folz-Donahue K."/>
            <person name="Kukat C."/>
            <person name="Huettel B."/>
            <person name="Schneeberger K."/>
        </authorList>
    </citation>
    <scope>NUCLEOTIDE SEQUENCE [LARGE SCALE GENOMIC DNA]</scope>
    <source>
        <strain evidence="18">SolTubOtavaFocal</strain>
        <tissue evidence="18">Leaves</tissue>
    </source>
</reference>
<dbReference type="EMBL" id="JAIVGD010000013">
    <property type="protein sequence ID" value="KAH0762267.1"/>
    <property type="molecule type" value="Genomic_DNA"/>
</dbReference>
<dbReference type="SUPFAM" id="SSF57850">
    <property type="entry name" value="RING/U-box"/>
    <property type="match status" value="1"/>
</dbReference>
<keyword evidence="9 15" id="KW-0863">Zinc-finger</keyword>
<evidence type="ECO:0000256" key="1">
    <source>
        <dbReference type="ARBA" id="ARBA00000900"/>
    </source>
</evidence>
<name>A0ABQ7VDY9_SOLTU</name>
<organism evidence="18 19">
    <name type="scientific">Solanum tuberosum</name>
    <name type="common">Potato</name>
    <dbReference type="NCBI Taxonomy" id="4113"/>
    <lineage>
        <taxon>Eukaryota</taxon>
        <taxon>Viridiplantae</taxon>
        <taxon>Streptophyta</taxon>
        <taxon>Embryophyta</taxon>
        <taxon>Tracheophyta</taxon>
        <taxon>Spermatophyta</taxon>
        <taxon>Magnoliopsida</taxon>
        <taxon>eudicotyledons</taxon>
        <taxon>Gunneridae</taxon>
        <taxon>Pentapetalae</taxon>
        <taxon>asterids</taxon>
        <taxon>lamiids</taxon>
        <taxon>Solanales</taxon>
        <taxon>Solanaceae</taxon>
        <taxon>Solanoideae</taxon>
        <taxon>Solaneae</taxon>
        <taxon>Solanum</taxon>
    </lineage>
</organism>
<dbReference type="Pfam" id="PF13947">
    <property type="entry name" value="GUB_WAK_bind"/>
    <property type="match status" value="1"/>
</dbReference>
<dbReference type="Proteomes" id="UP000826656">
    <property type="component" value="Unassembled WGS sequence"/>
</dbReference>
<dbReference type="EC" id="2.3.2.27" evidence="4"/>
<comment type="subcellular location">
    <subcellularLocation>
        <location evidence="2">Membrane</location>
        <topology evidence="2">Single-pass membrane protein</topology>
    </subcellularLocation>
</comment>
<dbReference type="PANTHER" id="PTHR46279:SF10">
    <property type="entry name" value="RING-TYPE E3 UBIQUITIN TRANSFERASE"/>
    <property type="match status" value="1"/>
</dbReference>
<dbReference type="InterPro" id="IPR046948">
    <property type="entry name" value="ATL20-22-like"/>
</dbReference>
<proteinExistence type="inferred from homology"/>
<evidence type="ECO:0000256" key="10">
    <source>
        <dbReference type="ARBA" id="ARBA00022786"/>
    </source>
</evidence>
<dbReference type="InterPro" id="IPR013083">
    <property type="entry name" value="Znf_RING/FYVE/PHD"/>
</dbReference>
<evidence type="ECO:0000256" key="8">
    <source>
        <dbReference type="ARBA" id="ARBA00022729"/>
    </source>
</evidence>
<dbReference type="Pfam" id="PF13639">
    <property type="entry name" value="zf-RING_2"/>
    <property type="match status" value="1"/>
</dbReference>
<evidence type="ECO:0000256" key="14">
    <source>
        <dbReference type="ARBA" id="ARBA00024209"/>
    </source>
</evidence>
<evidence type="ECO:0000256" key="11">
    <source>
        <dbReference type="ARBA" id="ARBA00022833"/>
    </source>
</evidence>
<dbReference type="Gene3D" id="3.30.40.10">
    <property type="entry name" value="Zinc/RING finger domain, C3HC4 (zinc finger)"/>
    <property type="match status" value="1"/>
</dbReference>
<sequence length="373" mass="41515">MELQKTIALFLLLCYLISTTVVVVVASTACFTSACSKDGPLIRFPFRLRNYQSLDCGYPGFNLFCDALNRTIIRLPGSPGEFTVEAINYSTQELWLNDPNDCLPQLLLNLNLSASPFMGVYYQDFTLFNCSFDYTTLKLNPIACLSGLNYTVYATSSMRGFNLFARSECKSIGTLPVPVQWPFFEQVVSSDLSGAILVTWNNPDCRICESRGGRCSLKRTTFNREIICENSRGIAFPRGARYAIIVGAGVPAMLFLIGLLCFLSGRIRSCRRRSQPVLEFSSAVAPQPIVFTGLDGPTIESYPKTILGESRRLPKPDDNVCSICLAEYQPKETLRTIPECLHCFHADCIDEWLRLNASCPVCRNSPMCVHGTV</sequence>
<keyword evidence="8" id="KW-0732">Signal</keyword>
<evidence type="ECO:0000256" key="7">
    <source>
        <dbReference type="ARBA" id="ARBA00022723"/>
    </source>
</evidence>
<keyword evidence="13 16" id="KW-0472">Membrane</keyword>
<keyword evidence="10" id="KW-0833">Ubl conjugation pathway</keyword>
<evidence type="ECO:0000259" key="17">
    <source>
        <dbReference type="PROSITE" id="PS50089"/>
    </source>
</evidence>
<evidence type="ECO:0000256" key="13">
    <source>
        <dbReference type="ARBA" id="ARBA00023136"/>
    </source>
</evidence>
<evidence type="ECO:0000256" key="3">
    <source>
        <dbReference type="ARBA" id="ARBA00004906"/>
    </source>
</evidence>
<evidence type="ECO:0000256" key="2">
    <source>
        <dbReference type="ARBA" id="ARBA00004167"/>
    </source>
</evidence>
<evidence type="ECO:0000256" key="5">
    <source>
        <dbReference type="ARBA" id="ARBA00022679"/>
    </source>
</evidence>
<dbReference type="InterPro" id="IPR025287">
    <property type="entry name" value="WAK_GUB"/>
</dbReference>
<protein>
    <recommendedName>
        <fullName evidence="4">RING-type E3 ubiquitin transferase</fullName>
        <ecNumber evidence="4">2.3.2.27</ecNumber>
    </recommendedName>
</protein>